<evidence type="ECO:0000313" key="2">
    <source>
        <dbReference type="EMBL" id="HHJ81304.1"/>
    </source>
</evidence>
<keyword evidence="1" id="KW-0472">Membrane</keyword>
<dbReference type="PANTHER" id="PTHR30441:SF8">
    <property type="entry name" value="DUF748 DOMAIN-CONTAINING PROTEIN"/>
    <property type="match status" value="1"/>
</dbReference>
<dbReference type="PANTHER" id="PTHR30441">
    <property type="entry name" value="DUF748 DOMAIN-CONTAINING PROTEIN"/>
    <property type="match status" value="1"/>
</dbReference>
<gene>
    <name evidence="2" type="ORF">ENJ65_06685</name>
</gene>
<sequence>MKASAEKQSAALEKGLLTQLFGPRLRSSKRFWGLMFLALYTVFGFFVLPYIIKSQLSSLVPELTARKFVVEEVRFNPYALSLTLSGVSLADKDGIELAGFDEFYVNFQTSSLINWAWTFGDISINGPRGNIRIGEDGKPSFQDLLASDTAAAEPAPAVEEEAALPRLVVHRLAVNNGRFLFSDHSIPTPYKQEIYPLSFELTGFSTLPERDGPYQIKVAFPDGGQLAWQGDVSVNPLRASGRVDVSALQIREMWRYAQDQLRFSVDSGQLAFSANYRFVMAAQGPELTVDQIALKLSELAISDKNRTEPDLQIADISLNNGQLSLHEQRVQLDELSISNIDLKTFMNKDGELDLARLFAPLETETENTAAPADEQTDDVEPWSISLNRFVINNSQVALTDQSTVPGAEIMISDFELALRDINNQTGARFGLQAGMTINQTGKLEMQGEVGAQPVFADLSLALDSLALKDFQPYLNATTFIGIEDGALMFDGKLQYVESAKPQLIHLSGNSSVQQLATINTQTGDKVVAWNALKI</sequence>
<feature type="transmembrane region" description="Helical" evidence="1">
    <location>
        <begin position="31"/>
        <end position="52"/>
    </location>
</feature>
<reference evidence="2" key="1">
    <citation type="journal article" date="2020" name="mSystems">
        <title>Genome- and Community-Level Interaction Insights into Carbon Utilization and Element Cycling Functions of Hydrothermarchaeota in Hydrothermal Sediment.</title>
        <authorList>
            <person name="Zhou Z."/>
            <person name="Liu Y."/>
            <person name="Xu W."/>
            <person name="Pan J."/>
            <person name="Luo Z.H."/>
            <person name="Li M."/>
        </authorList>
    </citation>
    <scope>NUCLEOTIDE SEQUENCE [LARGE SCALE GENOMIC DNA]</scope>
    <source>
        <strain evidence="2">HyVt-505</strain>
    </source>
</reference>
<evidence type="ECO:0000256" key="1">
    <source>
        <dbReference type="SAM" id="Phobius"/>
    </source>
</evidence>
<comment type="caution">
    <text evidence="2">The sequence shown here is derived from an EMBL/GenBank/DDBJ whole genome shotgun (WGS) entry which is preliminary data.</text>
</comment>
<dbReference type="InterPro" id="IPR008023">
    <property type="entry name" value="DUF748"/>
</dbReference>
<dbReference type="GO" id="GO:0005886">
    <property type="term" value="C:plasma membrane"/>
    <property type="evidence" value="ECO:0007669"/>
    <property type="project" value="TreeGrafter"/>
</dbReference>
<protein>
    <submittedName>
        <fullName evidence="2">DUF748 domain-containing protein</fullName>
    </submittedName>
</protein>
<name>A0A832J7V4_9GAMM</name>
<proteinExistence type="predicted"/>
<dbReference type="Proteomes" id="UP000885832">
    <property type="component" value="Unassembled WGS sequence"/>
</dbReference>
<keyword evidence="1" id="KW-0812">Transmembrane</keyword>
<dbReference type="GO" id="GO:0090313">
    <property type="term" value="P:regulation of protein targeting to membrane"/>
    <property type="evidence" value="ECO:0007669"/>
    <property type="project" value="TreeGrafter"/>
</dbReference>
<keyword evidence="1" id="KW-1133">Transmembrane helix</keyword>
<dbReference type="Pfam" id="PF05359">
    <property type="entry name" value="DUF748"/>
    <property type="match status" value="1"/>
</dbReference>
<dbReference type="EMBL" id="DRNF01000420">
    <property type="protein sequence ID" value="HHJ81304.1"/>
    <property type="molecule type" value="Genomic_DNA"/>
</dbReference>
<feature type="non-terminal residue" evidence="2">
    <location>
        <position position="534"/>
    </location>
</feature>
<dbReference type="AlphaFoldDB" id="A0A832J7V4"/>
<accession>A0A832J7V4</accession>
<organism evidence="2">
    <name type="scientific">Candidatus Tenderia electrophaga</name>
    <dbReference type="NCBI Taxonomy" id="1748243"/>
    <lineage>
        <taxon>Bacteria</taxon>
        <taxon>Pseudomonadati</taxon>
        <taxon>Pseudomonadota</taxon>
        <taxon>Gammaproteobacteria</taxon>
        <taxon>Candidatus Tenderiales</taxon>
        <taxon>Candidatus Tenderiaceae</taxon>
        <taxon>Candidatus Tenderia</taxon>
    </lineage>
</organism>
<dbReference type="InterPro" id="IPR052894">
    <property type="entry name" value="AsmA-related"/>
</dbReference>